<feature type="chain" id="PRO_5035849557" description="Secreted protein" evidence="1">
    <location>
        <begin position="16"/>
        <end position="127"/>
    </location>
</feature>
<feature type="signal peptide" evidence="1">
    <location>
        <begin position="1"/>
        <end position="15"/>
    </location>
</feature>
<evidence type="ECO:0008006" key="4">
    <source>
        <dbReference type="Google" id="ProtNLM"/>
    </source>
</evidence>
<dbReference type="AlphaFoldDB" id="A0A8T0GDY1"/>
<accession>A0A8T0GDY1</accession>
<comment type="caution">
    <text evidence="2">The sequence shown here is derived from an EMBL/GenBank/DDBJ whole genome shotgun (WGS) entry which is preliminary data.</text>
</comment>
<evidence type="ECO:0000313" key="3">
    <source>
        <dbReference type="Proteomes" id="UP000822688"/>
    </source>
</evidence>
<protein>
    <recommendedName>
        <fullName evidence="4">Secreted protein</fullName>
    </recommendedName>
</protein>
<sequence length="127" mass="14104">MTSLAACFASAVAVAMPACLIMPFQGMLNPASVVSSQLLIHHGFAKPYRTSIYSLPRSLAATTGRACKRNPRLELKKESHIRTIAFPKPKTCRCSILVPHGKDQEWDMWTTMSMPHTKHECLATFTE</sequence>
<reference evidence="2 3" key="1">
    <citation type="submission" date="2020-06" db="EMBL/GenBank/DDBJ databases">
        <title>WGS assembly of Ceratodon purpureus strain R40.</title>
        <authorList>
            <person name="Carey S.B."/>
            <person name="Jenkins J."/>
            <person name="Shu S."/>
            <person name="Lovell J.T."/>
            <person name="Sreedasyam A."/>
            <person name="Maumus F."/>
            <person name="Tiley G.P."/>
            <person name="Fernandez-Pozo N."/>
            <person name="Barry K."/>
            <person name="Chen C."/>
            <person name="Wang M."/>
            <person name="Lipzen A."/>
            <person name="Daum C."/>
            <person name="Saski C.A."/>
            <person name="Payton A.C."/>
            <person name="Mcbreen J.C."/>
            <person name="Conrad R.E."/>
            <person name="Kollar L.M."/>
            <person name="Olsson S."/>
            <person name="Huttunen S."/>
            <person name="Landis J.B."/>
            <person name="Wickett N.J."/>
            <person name="Johnson M.G."/>
            <person name="Rensing S.A."/>
            <person name="Grimwood J."/>
            <person name="Schmutz J."/>
            <person name="Mcdaniel S.F."/>
        </authorList>
    </citation>
    <scope>NUCLEOTIDE SEQUENCE [LARGE SCALE GENOMIC DNA]</scope>
    <source>
        <strain evidence="2 3">R40</strain>
    </source>
</reference>
<evidence type="ECO:0000313" key="2">
    <source>
        <dbReference type="EMBL" id="KAG0556038.1"/>
    </source>
</evidence>
<proteinExistence type="predicted"/>
<gene>
    <name evidence="2" type="ORF">KC19_11G020700</name>
</gene>
<keyword evidence="3" id="KW-1185">Reference proteome</keyword>
<name>A0A8T0GDY1_CERPU</name>
<evidence type="ECO:0000256" key="1">
    <source>
        <dbReference type="SAM" id="SignalP"/>
    </source>
</evidence>
<keyword evidence="1" id="KW-0732">Signal</keyword>
<dbReference type="EMBL" id="CM026432">
    <property type="protein sequence ID" value="KAG0556038.1"/>
    <property type="molecule type" value="Genomic_DNA"/>
</dbReference>
<organism evidence="2 3">
    <name type="scientific">Ceratodon purpureus</name>
    <name type="common">Fire moss</name>
    <name type="synonym">Dicranum purpureum</name>
    <dbReference type="NCBI Taxonomy" id="3225"/>
    <lineage>
        <taxon>Eukaryota</taxon>
        <taxon>Viridiplantae</taxon>
        <taxon>Streptophyta</taxon>
        <taxon>Embryophyta</taxon>
        <taxon>Bryophyta</taxon>
        <taxon>Bryophytina</taxon>
        <taxon>Bryopsida</taxon>
        <taxon>Dicranidae</taxon>
        <taxon>Pseudoditrichales</taxon>
        <taxon>Ditrichaceae</taxon>
        <taxon>Ceratodon</taxon>
    </lineage>
</organism>
<dbReference type="Proteomes" id="UP000822688">
    <property type="component" value="Chromosome 11"/>
</dbReference>